<feature type="compositionally biased region" description="Low complexity" evidence="7">
    <location>
        <begin position="958"/>
        <end position="984"/>
    </location>
</feature>
<feature type="region of interest" description="Disordered" evidence="7">
    <location>
        <begin position="958"/>
        <end position="991"/>
    </location>
</feature>
<evidence type="ECO:0000313" key="8">
    <source>
        <dbReference type="EMBL" id="KAH6592729.1"/>
    </source>
</evidence>
<evidence type="ECO:0000256" key="7">
    <source>
        <dbReference type="SAM" id="MobiDB-lite"/>
    </source>
</evidence>
<evidence type="ECO:0000256" key="6">
    <source>
        <dbReference type="ARBA" id="ARBA00023054"/>
    </source>
</evidence>
<feature type="compositionally biased region" description="Basic and acidic residues" evidence="7">
    <location>
        <begin position="496"/>
        <end position="506"/>
    </location>
</feature>
<proteinExistence type="inferred from homology"/>
<keyword evidence="5" id="KW-0963">Cytoplasm</keyword>
<feature type="compositionally biased region" description="Low complexity" evidence="7">
    <location>
        <begin position="98"/>
        <end position="107"/>
    </location>
</feature>
<evidence type="ECO:0000256" key="3">
    <source>
        <dbReference type="ARBA" id="ARBA00015112"/>
    </source>
</evidence>
<feature type="region of interest" description="Disordered" evidence="7">
    <location>
        <begin position="538"/>
        <end position="613"/>
    </location>
</feature>
<dbReference type="Proteomes" id="UP001648503">
    <property type="component" value="Unassembled WGS sequence"/>
</dbReference>
<evidence type="ECO:0000256" key="2">
    <source>
        <dbReference type="ARBA" id="ARBA00007112"/>
    </source>
</evidence>
<gene>
    <name evidence="8" type="ORF">BASA50_007908</name>
</gene>
<sequence length="1222" mass="134102">MQPVASTRPINGGGCTAAAIAAAVAATAQSNSAAPDSRKQLQHQPQQKTLTKNHQHPPALTNIALPPPLLDMREAPIANANTTMNVPPLSTAVAAATTATTTTTTTSNRKKKKKKAATSNKNGATVGCQTVLSNINAKAILHPPALPVINGMNHTDFGNILNHTNPTLGKKKKGKGHAAVAVDHNNRHHHFNHHHHHHHNNNNNVGNTTVGVIAAKPDDIWYVGDAAERLRLRDFWLQLSEEDRSALVKLEKEAVLKKVRDQQKQTCSCHVCGRRRMVLGEELEVLYDAYYNELQQFANDHSSGNTSKPHPHRVSYHRHIDDVMADIDDEDCDDESDSSGILEFGTSLTVKGGILTVADDFLKNDGQKFLNLMEQLSQRRLQSTNDDEDDFAPTGSPADRGYDDYEDDEDDEYDDEDQDHLTEQQRMEEGRRMFQIFAAKMFEQRVLAAYHEKLSQERQERLIEELEAEEREILHKEKAKQESKEKKRAQKRAAQLKKEEEKARLEEEQRCALELELERKAEEERQRLVAEQIKREAELKAQQMAEDKARRDAEKARKNEERRKQKEIEEENRKQRQREASEKSLQERERQRLDKLEKQEKKHRERERKEEEAAAAVAAAAAAAIASVEVNARVERTERSEQMMKADKSLLVGGRQTAASGTVASGHALPPPSPLSSLSSLSSSLPSSTAQVAAAVVVHPLPRKPVAAAATHHHHYYTNQPQQPQRQLHPPVRSTLRPVPPRPATGVVNTSAASTTNTLTANSTITTAPQAITALHTPFHDHPNNVHDAVLTTHLPNQLSRLLSGPLSEESLPRSYDGLERLLVPVPAPAPMSMSLNDKVDTISLPKAAMRPMPIQRPIVAHNTTTHTTGTATTTATIKATSTDATASHISHVWAATAGATRPNTISAFAYGVPFDLLSGLDEKTEDSPLFSHNGISNLGVIGAEKPHAHQHYQQPLHHLQQTIQQQPIQQHHLHLPQQPQPQQRRGSNRTFATEQAIDDPPFSTNAPMWKPPLSIAATHTVSTVSGINSLIEESGSGDLLLKANAPPGLSGSIGLEHTRATSGLGLMMSATPLLRSNVPLDQPAFLSTMREPAILGNRGWDAHSQQRLHSPAFGPGFSHRIVTGGLGSVGSHVHYGSTQPLASSAASTAIGAPPRPPSPTIYHPSFHTHGESLHMGADRFKPSLPGHTYIAPSNAVSQPWHTTLAGSTALEESSEAWPAFL</sequence>
<comment type="similarity">
    <text evidence="2">Belongs to the NST1 family.</text>
</comment>
<feature type="region of interest" description="Disordered" evidence="7">
    <location>
        <begin position="98"/>
        <end position="119"/>
    </location>
</feature>
<evidence type="ECO:0000256" key="4">
    <source>
        <dbReference type="ARBA" id="ARBA00020733"/>
    </source>
</evidence>
<feature type="region of interest" description="Disordered" evidence="7">
    <location>
        <begin position="31"/>
        <end position="62"/>
    </location>
</feature>
<protein>
    <recommendedName>
        <fullName evidence="4">Stress response protein NST1</fullName>
    </recommendedName>
    <alternativeName>
        <fullName evidence="3">Stress response protein nst1</fullName>
    </alternativeName>
</protein>
<dbReference type="InterPro" id="IPR025279">
    <property type="entry name" value="NST1"/>
</dbReference>
<feature type="region of interest" description="Disordered" evidence="7">
    <location>
        <begin position="475"/>
        <end position="506"/>
    </location>
</feature>
<feature type="region of interest" description="Disordered" evidence="7">
    <location>
        <begin position="380"/>
        <end position="420"/>
    </location>
</feature>
<feature type="compositionally biased region" description="Basic and acidic residues" evidence="7">
    <location>
        <begin position="475"/>
        <end position="485"/>
    </location>
</feature>
<feature type="compositionally biased region" description="Basic and acidic residues" evidence="7">
    <location>
        <begin position="538"/>
        <end position="612"/>
    </location>
</feature>
<feature type="compositionally biased region" description="Polar residues" evidence="7">
    <location>
        <begin position="42"/>
        <end position="52"/>
    </location>
</feature>
<dbReference type="PANTHER" id="PTHR31780">
    <property type="entry name" value="STRESS RESPONSE PROTEIN NST1-RELATED"/>
    <property type="match status" value="1"/>
</dbReference>
<evidence type="ECO:0000313" key="9">
    <source>
        <dbReference type="Proteomes" id="UP001648503"/>
    </source>
</evidence>
<organism evidence="8 9">
    <name type="scientific">Batrachochytrium salamandrivorans</name>
    <dbReference type="NCBI Taxonomy" id="1357716"/>
    <lineage>
        <taxon>Eukaryota</taxon>
        <taxon>Fungi</taxon>
        <taxon>Fungi incertae sedis</taxon>
        <taxon>Chytridiomycota</taxon>
        <taxon>Chytridiomycota incertae sedis</taxon>
        <taxon>Chytridiomycetes</taxon>
        <taxon>Rhizophydiales</taxon>
        <taxon>Rhizophydiales incertae sedis</taxon>
        <taxon>Batrachochytrium</taxon>
    </lineage>
</organism>
<dbReference type="EMBL" id="JAFCIX010000374">
    <property type="protein sequence ID" value="KAH6592729.1"/>
    <property type="molecule type" value="Genomic_DNA"/>
</dbReference>
<dbReference type="Pfam" id="PF13945">
    <property type="entry name" value="NST1"/>
    <property type="match status" value="1"/>
</dbReference>
<keyword evidence="6" id="KW-0175">Coiled coil</keyword>
<name>A0ABQ8F5R5_9FUNG</name>
<feature type="compositionally biased region" description="Acidic residues" evidence="7">
    <location>
        <begin position="404"/>
        <end position="418"/>
    </location>
</feature>
<evidence type="ECO:0000256" key="1">
    <source>
        <dbReference type="ARBA" id="ARBA00004496"/>
    </source>
</evidence>
<comment type="caution">
    <text evidence="8">The sequence shown here is derived from an EMBL/GenBank/DDBJ whole genome shotgun (WGS) entry which is preliminary data.</text>
</comment>
<keyword evidence="9" id="KW-1185">Reference proteome</keyword>
<comment type="subcellular location">
    <subcellularLocation>
        <location evidence="1">Cytoplasm</location>
    </subcellularLocation>
</comment>
<reference evidence="8 9" key="1">
    <citation type="submission" date="2021-02" db="EMBL/GenBank/DDBJ databases">
        <title>Variation within the Batrachochytrium salamandrivorans European outbreak.</title>
        <authorList>
            <person name="Kelly M."/>
            <person name="Pasmans F."/>
            <person name="Shea T.P."/>
            <person name="Munoz J.F."/>
            <person name="Carranza S."/>
            <person name="Cuomo C.A."/>
            <person name="Martel A."/>
        </authorList>
    </citation>
    <scope>NUCLEOTIDE SEQUENCE [LARGE SCALE GENOMIC DNA]</scope>
    <source>
        <strain evidence="8 9">AMFP18/2</strain>
    </source>
</reference>
<feature type="compositionally biased region" description="Basic residues" evidence="7">
    <location>
        <begin position="486"/>
        <end position="495"/>
    </location>
</feature>
<dbReference type="PANTHER" id="PTHR31780:SF10">
    <property type="entry name" value="LD36051P"/>
    <property type="match status" value="1"/>
</dbReference>
<accession>A0ABQ8F5R5</accession>
<evidence type="ECO:0000256" key="5">
    <source>
        <dbReference type="ARBA" id="ARBA00022490"/>
    </source>
</evidence>
<dbReference type="InterPro" id="IPR051195">
    <property type="entry name" value="Fungal_stress_NST1"/>
</dbReference>